<dbReference type="Gene3D" id="1.10.10.10">
    <property type="entry name" value="Winged helix-like DNA-binding domain superfamily/Winged helix DNA-binding domain"/>
    <property type="match status" value="1"/>
</dbReference>
<evidence type="ECO:0000256" key="4">
    <source>
        <dbReference type="ARBA" id="ARBA00023163"/>
    </source>
</evidence>
<dbReference type="GO" id="GO:0006352">
    <property type="term" value="P:DNA-templated transcription initiation"/>
    <property type="evidence" value="ECO:0007669"/>
    <property type="project" value="InterPro"/>
</dbReference>
<dbReference type="OrthoDB" id="9784272at2"/>
<dbReference type="Pfam" id="PF08281">
    <property type="entry name" value="Sigma70_r4_2"/>
    <property type="match status" value="1"/>
</dbReference>
<keyword evidence="3" id="KW-0731">Sigma factor</keyword>
<keyword evidence="2" id="KW-0805">Transcription regulation</keyword>
<organism evidence="7 8">
    <name type="scientific">Cryobacterium arcticum</name>
    <dbReference type="NCBI Taxonomy" id="670052"/>
    <lineage>
        <taxon>Bacteria</taxon>
        <taxon>Bacillati</taxon>
        <taxon>Actinomycetota</taxon>
        <taxon>Actinomycetes</taxon>
        <taxon>Micrococcales</taxon>
        <taxon>Microbacteriaceae</taxon>
        <taxon>Cryobacterium</taxon>
    </lineage>
</organism>
<dbReference type="InterPro" id="IPR039425">
    <property type="entry name" value="RNA_pol_sigma-70-like"/>
</dbReference>
<evidence type="ECO:0000313" key="7">
    <source>
        <dbReference type="EMBL" id="ANP73228.1"/>
    </source>
</evidence>
<dbReference type="GO" id="GO:0003677">
    <property type="term" value="F:DNA binding"/>
    <property type="evidence" value="ECO:0007669"/>
    <property type="project" value="InterPro"/>
</dbReference>
<protein>
    <submittedName>
        <fullName evidence="7">RNA polymerase sigma factor SigK</fullName>
    </submittedName>
</protein>
<feature type="domain" description="RNA polymerase sigma factor 70 region 4 type 2" evidence="6">
    <location>
        <begin position="164"/>
        <end position="211"/>
    </location>
</feature>
<dbReference type="KEGG" id="cart:PA27867_2277"/>
<dbReference type="InterPro" id="IPR013325">
    <property type="entry name" value="RNA_pol_sigma_r2"/>
</dbReference>
<evidence type="ECO:0000259" key="5">
    <source>
        <dbReference type="Pfam" id="PF04542"/>
    </source>
</evidence>
<evidence type="ECO:0000313" key="8">
    <source>
        <dbReference type="Proteomes" id="UP000092582"/>
    </source>
</evidence>
<dbReference type="Proteomes" id="UP000092582">
    <property type="component" value="Chromosome 1"/>
</dbReference>
<dbReference type="InterPro" id="IPR014284">
    <property type="entry name" value="RNA_pol_sigma-70_dom"/>
</dbReference>
<dbReference type="Pfam" id="PF04542">
    <property type="entry name" value="Sigma70_r2"/>
    <property type="match status" value="1"/>
</dbReference>
<dbReference type="InterPro" id="IPR007627">
    <property type="entry name" value="RNA_pol_sigma70_r2"/>
</dbReference>
<dbReference type="InterPro" id="IPR013324">
    <property type="entry name" value="RNA_pol_sigma_r3/r4-like"/>
</dbReference>
<dbReference type="STRING" id="670052.PA27867_2277"/>
<reference evidence="7 8" key="1">
    <citation type="submission" date="2016-06" db="EMBL/GenBank/DDBJ databases">
        <title>Genome sequencing of Cryobacterium arcticum PAMC 27867.</title>
        <authorList>
            <person name="Lee J."/>
            <person name="Kim O.-S."/>
        </authorList>
    </citation>
    <scope>NUCLEOTIDE SEQUENCE [LARGE SCALE GENOMIC DNA]</scope>
    <source>
        <strain evidence="7 8">PAMC 27867</strain>
    </source>
</reference>
<dbReference type="RefSeq" id="WP_084021040.1">
    <property type="nucleotide sequence ID" value="NZ_CP016282.1"/>
</dbReference>
<dbReference type="GO" id="GO:0016987">
    <property type="term" value="F:sigma factor activity"/>
    <property type="evidence" value="ECO:0007669"/>
    <property type="project" value="UniProtKB-KW"/>
</dbReference>
<sequence length="223" mass="23799">MATPAPELPANKARLSVEHRTDVSGERDAAAPAEASGLQQRERWLVAASQGDAGAFAQLYDDVAPHILGLVVRILRDVQEAEVLTERIFLEIWHSAARFDSGRGAALSWMITTVHRMCVEHLRSDVERGVRSSPGRHAIAGGGPHLPPIAPEALSHAALHATALSGALADLEPTQRHALKLAYYNGHSHGEVGQLLRIPAATAKTSLTRGLHGLRRGLTAATS</sequence>
<keyword evidence="8" id="KW-1185">Reference proteome</keyword>
<evidence type="ECO:0000259" key="6">
    <source>
        <dbReference type="Pfam" id="PF08281"/>
    </source>
</evidence>
<dbReference type="EMBL" id="CP016282">
    <property type="protein sequence ID" value="ANP73228.1"/>
    <property type="molecule type" value="Genomic_DNA"/>
</dbReference>
<evidence type="ECO:0000256" key="1">
    <source>
        <dbReference type="ARBA" id="ARBA00010641"/>
    </source>
</evidence>
<dbReference type="PANTHER" id="PTHR43133:SF66">
    <property type="entry name" value="ECF RNA POLYMERASE SIGMA FACTOR SIGK"/>
    <property type="match status" value="1"/>
</dbReference>
<dbReference type="SUPFAM" id="SSF88946">
    <property type="entry name" value="Sigma2 domain of RNA polymerase sigma factors"/>
    <property type="match status" value="1"/>
</dbReference>
<dbReference type="AlphaFoldDB" id="A0A1B1BL18"/>
<dbReference type="SUPFAM" id="SSF88659">
    <property type="entry name" value="Sigma3 and sigma4 domains of RNA polymerase sigma factors"/>
    <property type="match status" value="1"/>
</dbReference>
<dbReference type="InterPro" id="IPR013249">
    <property type="entry name" value="RNA_pol_sigma70_r4_t2"/>
</dbReference>
<dbReference type="NCBIfam" id="TIGR02937">
    <property type="entry name" value="sigma70-ECF"/>
    <property type="match status" value="1"/>
</dbReference>
<evidence type="ECO:0000256" key="3">
    <source>
        <dbReference type="ARBA" id="ARBA00023082"/>
    </source>
</evidence>
<gene>
    <name evidence="7" type="ORF">PA27867_2277</name>
</gene>
<evidence type="ECO:0000256" key="2">
    <source>
        <dbReference type="ARBA" id="ARBA00023015"/>
    </source>
</evidence>
<feature type="domain" description="RNA polymerase sigma-70 region 2" evidence="5">
    <location>
        <begin position="59"/>
        <end position="124"/>
    </location>
</feature>
<name>A0A1B1BL18_9MICO</name>
<dbReference type="PANTHER" id="PTHR43133">
    <property type="entry name" value="RNA POLYMERASE ECF-TYPE SIGMA FACTO"/>
    <property type="match status" value="1"/>
</dbReference>
<comment type="similarity">
    <text evidence="1">Belongs to the sigma-70 factor family. ECF subfamily.</text>
</comment>
<dbReference type="Gene3D" id="1.10.1740.10">
    <property type="match status" value="1"/>
</dbReference>
<dbReference type="InterPro" id="IPR036388">
    <property type="entry name" value="WH-like_DNA-bd_sf"/>
</dbReference>
<accession>A0A1B1BL18</accession>
<keyword evidence="4" id="KW-0804">Transcription</keyword>
<proteinExistence type="inferred from homology"/>